<reference evidence="3 4" key="1">
    <citation type="submission" date="2019-11" db="EMBL/GenBank/DDBJ databases">
        <title>Whole genome sequence of Oryza granulata.</title>
        <authorList>
            <person name="Li W."/>
        </authorList>
    </citation>
    <scope>NUCLEOTIDE SEQUENCE [LARGE SCALE GENOMIC DNA]</scope>
    <source>
        <strain evidence="4">cv. Menghai</strain>
        <tissue evidence="3">Leaf</tissue>
    </source>
</reference>
<proteinExistence type="predicted"/>
<dbReference type="InterPro" id="IPR005174">
    <property type="entry name" value="KIB1-4_b-propeller"/>
</dbReference>
<dbReference type="InterPro" id="IPR036047">
    <property type="entry name" value="F-box-like_dom_sf"/>
</dbReference>
<comment type="caution">
    <text evidence="3">The sequence shown here is derived from an EMBL/GenBank/DDBJ whole genome shotgun (WGS) entry which is preliminary data.</text>
</comment>
<feature type="domain" description="F-box" evidence="1">
    <location>
        <begin position="12"/>
        <end position="50"/>
    </location>
</feature>
<dbReference type="InterPro" id="IPR050942">
    <property type="entry name" value="F-box_BR-signaling"/>
</dbReference>
<dbReference type="Proteomes" id="UP000479710">
    <property type="component" value="Unassembled WGS sequence"/>
</dbReference>
<accession>A0A6G1BIC2</accession>
<organism evidence="3 4">
    <name type="scientific">Oryza meyeriana var. granulata</name>
    <dbReference type="NCBI Taxonomy" id="110450"/>
    <lineage>
        <taxon>Eukaryota</taxon>
        <taxon>Viridiplantae</taxon>
        <taxon>Streptophyta</taxon>
        <taxon>Embryophyta</taxon>
        <taxon>Tracheophyta</taxon>
        <taxon>Spermatophyta</taxon>
        <taxon>Magnoliopsida</taxon>
        <taxon>Liliopsida</taxon>
        <taxon>Poales</taxon>
        <taxon>Poaceae</taxon>
        <taxon>BOP clade</taxon>
        <taxon>Oryzoideae</taxon>
        <taxon>Oryzeae</taxon>
        <taxon>Oryzinae</taxon>
        <taxon>Oryza</taxon>
        <taxon>Oryza meyeriana</taxon>
    </lineage>
</organism>
<keyword evidence="4" id="KW-1185">Reference proteome</keyword>
<evidence type="ECO:0000313" key="3">
    <source>
        <dbReference type="EMBL" id="KAF0888085.1"/>
    </source>
</evidence>
<dbReference type="PANTHER" id="PTHR44259">
    <property type="entry name" value="OS07G0183000 PROTEIN-RELATED"/>
    <property type="match status" value="1"/>
</dbReference>
<dbReference type="InterPro" id="IPR001810">
    <property type="entry name" value="F-box_dom"/>
</dbReference>
<sequence>MASQSLGAGRPWADLPTDIFDAVLRRLDIFDAVWLTGVCTSWAKAVANNPSLPFDMPCLLMTHEPDYYDADDSYDDCMFDLHKRCTTRHIDDEPVTAFMRELWGRWWVGANGSWIATVDYYCNAQLINPYTGDWIELPPVPILPDVEWSHGIRCYAISRIVLCETPPLGSDNGAYLAIALLDRPPRFVAIARGSDQSWTILKNKKRKWSKRYDDAIMHKGKIFAVVKSGDIYVWDVRAGYDERLCEPEMLRGPNIGRPRYSVRQCYLAETVDGGRLLFACTYGSPCPDERMGFYVEGMLLYELDINVAHDGWRRITSLGDHSLFLGLNYPFWASTQGKTSICMHAVV</sequence>
<evidence type="ECO:0000313" key="4">
    <source>
        <dbReference type="Proteomes" id="UP000479710"/>
    </source>
</evidence>
<name>A0A6G1BIC2_9ORYZ</name>
<gene>
    <name evidence="3" type="ORF">E2562_010794</name>
</gene>
<dbReference type="PANTHER" id="PTHR44259:SF57">
    <property type="entry name" value="DUF1618 DOMAIN-CONTAINING PROTEIN"/>
    <property type="match status" value="1"/>
</dbReference>
<dbReference type="SUPFAM" id="SSF81383">
    <property type="entry name" value="F-box domain"/>
    <property type="match status" value="1"/>
</dbReference>
<feature type="domain" description="KIB1-4 beta-propeller" evidence="2">
    <location>
        <begin position="101"/>
        <end position="336"/>
    </location>
</feature>
<evidence type="ECO:0000259" key="1">
    <source>
        <dbReference type="Pfam" id="PF00646"/>
    </source>
</evidence>
<dbReference type="SUPFAM" id="SSF82171">
    <property type="entry name" value="DPP6 N-terminal domain-like"/>
    <property type="match status" value="1"/>
</dbReference>
<dbReference type="Pfam" id="PF00646">
    <property type="entry name" value="F-box"/>
    <property type="match status" value="1"/>
</dbReference>
<protein>
    <submittedName>
        <fullName evidence="3">Uncharacterized protein</fullName>
    </submittedName>
</protein>
<dbReference type="Pfam" id="PF03478">
    <property type="entry name" value="Beta-prop_KIB1-4"/>
    <property type="match status" value="1"/>
</dbReference>
<evidence type="ECO:0000259" key="2">
    <source>
        <dbReference type="Pfam" id="PF03478"/>
    </source>
</evidence>
<dbReference type="OrthoDB" id="691951at2759"/>
<dbReference type="AlphaFoldDB" id="A0A6G1BIC2"/>
<dbReference type="EMBL" id="SPHZ02000012">
    <property type="protein sequence ID" value="KAF0888085.1"/>
    <property type="molecule type" value="Genomic_DNA"/>
</dbReference>
<dbReference type="Gene3D" id="1.20.1280.50">
    <property type="match status" value="1"/>
</dbReference>